<evidence type="ECO:0008006" key="4">
    <source>
        <dbReference type="Google" id="ProtNLM"/>
    </source>
</evidence>
<evidence type="ECO:0000256" key="1">
    <source>
        <dbReference type="SAM" id="SignalP"/>
    </source>
</evidence>
<accession>A0A059FPN3</accession>
<organism evidence="2 3">
    <name type="scientific">Hyphomonas hirschiana VP5</name>
    <dbReference type="NCBI Taxonomy" id="1280951"/>
    <lineage>
        <taxon>Bacteria</taxon>
        <taxon>Pseudomonadati</taxon>
        <taxon>Pseudomonadota</taxon>
        <taxon>Alphaproteobacteria</taxon>
        <taxon>Hyphomonadales</taxon>
        <taxon>Hyphomonadaceae</taxon>
        <taxon>Hyphomonas</taxon>
    </lineage>
</organism>
<dbReference type="AlphaFoldDB" id="A0A059FPN3"/>
<evidence type="ECO:0000313" key="3">
    <source>
        <dbReference type="Proteomes" id="UP000025061"/>
    </source>
</evidence>
<sequence>MKTTFLKACAVAALALTIAGSASAHRAWMLPSSFTLSGEGQWVTVDGAISNNLFYPNHHAMNLDSVTVTGPDGAAVEAQNKASGKYRSVFDVALEKEGTYRISSGGDGYMASWEEAGERKRWRGDAEKLKAEGIEAKPGVQVSRSVRRIETFVTLGAPNEAAFATDGTGLELKPVTHPNDVFAGEEVSFQLLLDGAPAEGIEVDIIRGSDRYRNSEDGLKLTTNADGTITFTPEEAGAYWLNAGAEGKSTLNGKEIDVRSSYVVTFEALPL</sequence>
<keyword evidence="3" id="KW-1185">Reference proteome</keyword>
<feature type="chain" id="PRO_5001572486" description="DUF4198 domain-containing protein" evidence="1">
    <location>
        <begin position="25"/>
        <end position="271"/>
    </location>
</feature>
<proteinExistence type="predicted"/>
<dbReference type="InterPro" id="IPR017868">
    <property type="entry name" value="Filamin/ABP280_repeat-like"/>
</dbReference>
<reference evidence="2 3" key="1">
    <citation type="submission" date="2013-04" db="EMBL/GenBank/DDBJ databases">
        <title>Hyphomonas hirschiana VP5 Genome Sequencing.</title>
        <authorList>
            <person name="Lai Q."/>
            <person name="Shao Z."/>
        </authorList>
    </citation>
    <scope>NUCLEOTIDE SEQUENCE [LARGE SCALE GENOMIC DNA]</scope>
    <source>
        <strain evidence="2 3">VP5</strain>
    </source>
</reference>
<evidence type="ECO:0000313" key="2">
    <source>
        <dbReference type="EMBL" id="KCZ92557.1"/>
    </source>
</evidence>
<dbReference type="PATRIC" id="fig|1280951.3.peg.2273"/>
<name>A0A059FPN3_9PROT</name>
<protein>
    <recommendedName>
        <fullName evidence="4">DUF4198 domain-containing protein</fullName>
    </recommendedName>
</protein>
<keyword evidence="1" id="KW-0732">Signal</keyword>
<dbReference type="InterPro" id="IPR019613">
    <property type="entry name" value="DUF4198"/>
</dbReference>
<dbReference type="PROSITE" id="PS50194">
    <property type="entry name" value="FILAMIN_REPEAT"/>
    <property type="match status" value="1"/>
</dbReference>
<gene>
    <name evidence="2" type="ORF">HHI_11276</name>
</gene>
<dbReference type="EMBL" id="ARYI01000009">
    <property type="protein sequence ID" value="KCZ92557.1"/>
    <property type="molecule type" value="Genomic_DNA"/>
</dbReference>
<dbReference type="Proteomes" id="UP000025061">
    <property type="component" value="Unassembled WGS sequence"/>
</dbReference>
<dbReference type="Pfam" id="PF10670">
    <property type="entry name" value="DUF4198"/>
    <property type="match status" value="1"/>
</dbReference>
<comment type="caution">
    <text evidence="2">The sequence shown here is derived from an EMBL/GenBank/DDBJ whole genome shotgun (WGS) entry which is preliminary data.</text>
</comment>
<dbReference type="RefSeq" id="WP_011646659.1">
    <property type="nucleotide sequence ID" value="NZ_ARYI01000009.1"/>
</dbReference>
<dbReference type="OrthoDB" id="5943at2"/>
<feature type="signal peptide" evidence="1">
    <location>
        <begin position="1"/>
        <end position="24"/>
    </location>
</feature>